<evidence type="ECO:0000256" key="8">
    <source>
        <dbReference type="ARBA" id="ARBA00044648"/>
    </source>
</evidence>
<evidence type="ECO:0000313" key="17">
    <source>
        <dbReference type="EMBL" id="CAD8257980.1"/>
    </source>
</evidence>
<feature type="transmembrane region" description="Helical" evidence="15">
    <location>
        <begin position="230"/>
        <end position="249"/>
    </location>
</feature>
<evidence type="ECO:0000256" key="2">
    <source>
        <dbReference type="ARBA" id="ARBA00011738"/>
    </source>
</evidence>
<keyword evidence="3" id="KW-0813">Transport</keyword>
<evidence type="ECO:0000256" key="9">
    <source>
        <dbReference type="ARBA" id="ARBA00044656"/>
    </source>
</evidence>
<keyword evidence="6 15" id="KW-0472">Membrane</keyword>
<comment type="catalytic activity">
    <reaction evidence="12">
        <text>D-fructose(out) = D-fructose(in)</text>
        <dbReference type="Rhea" id="RHEA:60372"/>
        <dbReference type="ChEBI" id="CHEBI:37721"/>
    </reaction>
    <physiologicalReaction direction="left-to-right" evidence="12">
        <dbReference type="Rhea" id="RHEA:60373"/>
    </physiologicalReaction>
</comment>
<feature type="domain" description="Major facilitator superfamily (MFS) profile" evidence="16">
    <location>
        <begin position="1"/>
        <end position="344"/>
    </location>
</feature>
<dbReference type="Pfam" id="PF00083">
    <property type="entry name" value="Sugar_tr"/>
    <property type="match status" value="2"/>
</dbReference>
<evidence type="ECO:0000259" key="16">
    <source>
        <dbReference type="PROSITE" id="PS50850"/>
    </source>
</evidence>
<dbReference type="InterPro" id="IPR005828">
    <property type="entry name" value="MFS_sugar_transport-like"/>
</dbReference>
<dbReference type="InterPro" id="IPR020846">
    <property type="entry name" value="MFS_dom"/>
</dbReference>
<feature type="region of interest" description="Disordered" evidence="14">
    <location>
        <begin position="105"/>
        <end position="136"/>
    </location>
</feature>
<feature type="transmembrane region" description="Helical" evidence="15">
    <location>
        <begin position="316"/>
        <end position="337"/>
    </location>
</feature>
<evidence type="ECO:0000256" key="13">
    <source>
        <dbReference type="ARBA" id="ARBA00044780"/>
    </source>
</evidence>
<reference evidence="17" key="1">
    <citation type="submission" date="2021-01" db="EMBL/GenBank/DDBJ databases">
        <authorList>
            <person name="Corre E."/>
            <person name="Pelletier E."/>
            <person name="Niang G."/>
            <person name="Scheremetjew M."/>
            <person name="Finn R."/>
            <person name="Kale V."/>
            <person name="Holt S."/>
            <person name="Cochrane G."/>
            <person name="Meng A."/>
            <person name="Brown T."/>
            <person name="Cohen L."/>
        </authorList>
    </citation>
    <scope>NUCLEOTIDE SEQUENCE</scope>
    <source>
        <strain evidence="17">CCMP2078</strain>
    </source>
</reference>
<evidence type="ECO:0000256" key="11">
    <source>
        <dbReference type="ARBA" id="ARBA00044668"/>
    </source>
</evidence>
<evidence type="ECO:0000256" key="5">
    <source>
        <dbReference type="ARBA" id="ARBA00022989"/>
    </source>
</evidence>
<comment type="subunit">
    <text evidence="2">Homodimer.</text>
</comment>
<dbReference type="Gene3D" id="1.20.1250.20">
    <property type="entry name" value="MFS general substrate transporter like domains"/>
    <property type="match status" value="1"/>
</dbReference>
<comment type="catalytic activity">
    <reaction evidence="11">
        <text>D-glucosamine(out) = D-glucosamine(in)</text>
        <dbReference type="Rhea" id="RHEA:78423"/>
        <dbReference type="ChEBI" id="CHEBI:58723"/>
    </reaction>
    <physiologicalReaction direction="left-to-right" evidence="11">
        <dbReference type="Rhea" id="RHEA:78424"/>
    </physiologicalReaction>
</comment>
<evidence type="ECO:0000256" key="15">
    <source>
        <dbReference type="SAM" id="Phobius"/>
    </source>
</evidence>
<dbReference type="PRINTS" id="PR00171">
    <property type="entry name" value="SUGRTRNSPORT"/>
</dbReference>
<dbReference type="InterPro" id="IPR036259">
    <property type="entry name" value="MFS_trans_sf"/>
</dbReference>
<accession>A0A7R9YBQ0</accession>
<comment type="subcellular location">
    <subcellularLocation>
        <location evidence="1">Membrane</location>
        <topology evidence="1">Multi-pass membrane protein</topology>
    </subcellularLocation>
</comment>
<evidence type="ECO:0000256" key="3">
    <source>
        <dbReference type="ARBA" id="ARBA00022448"/>
    </source>
</evidence>
<feature type="transmembrane region" description="Helical" evidence="15">
    <location>
        <begin position="197"/>
        <end position="218"/>
    </location>
</feature>
<evidence type="ECO:0000256" key="10">
    <source>
        <dbReference type="ARBA" id="ARBA00044662"/>
    </source>
</evidence>
<feature type="transmembrane region" description="Helical" evidence="15">
    <location>
        <begin position="255"/>
        <end position="277"/>
    </location>
</feature>
<gene>
    <name evidence="17" type="ORF">PPYR1160_LOCUS7481</name>
</gene>
<evidence type="ECO:0000256" key="1">
    <source>
        <dbReference type="ARBA" id="ARBA00004141"/>
    </source>
</evidence>
<dbReference type="EMBL" id="HBEA01009718">
    <property type="protein sequence ID" value="CAD8257980.1"/>
    <property type="molecule type" value="Transcribed_RNA"/>
</dbReference>
<dbReference type="GO" id="GO:0005366">
    <property type="term" value="F:myo-inositol:proton symporter activity"/>
    <property type="evidence" value="ECO:0007669"/>
    <property type="project" value="TreeGrafter"/>
</dbReference>
<feature type="compositionally biased region" description="Low complexity" evidence="14">
    <location>
        <begin position="110"/>
        <end position="121"/>
    </location>
</feature>
<comment type="catalytic activity">
    <reaction evidence="10">
        <text>D-mannose(out) = D-mannose(in)</text>
        <dbReference type="Rhea" id="RHEA:78391"/>
        <dbReference type="ChEBI" id="CHEBI:4208"/>
    </reaction>
    <physiologicalReaction direction="left-to-right" evidence="10">
        <dbReference type="Rhea" id="RHEA:78392"/>
    </physiologicalReaction>
</comment>
<comment type="catalytic activity">
    <reaction evidence="9">
        <text>D-xylose(out) = D-xylose(in)</text>
        <dbReference type="Rhea" id="RHEA:78427"/>
        <dbReference type="ChEBI" id="CHEBI:53455"/>
    </reaction>
    <physiologicalReaction direction="left-to-right" evidence="9">
        <dbReference type="Rhea" id="RHEA:78428"/>
    </physiologicalReaction>
</comment>
<dbReference type="SUPFAM" id="SSF103473">
    <property type="entry name" value="MFS general substrate transporter"/>
    <property type="match status" value="1"/>
</dbReference>
<evidence type="ECO:0000256" key="7">
    <source>
        <dbReference type="ARBA" id="ARBA00044637"/>
    </source>
</evidence>
<proteinExistence type="predicted"/>
<feature type="transmembrane region" description="Helical" evidence="15">
    <location>
        <begin position="26"/>
        <end position="48"/>
    </location>
</feature>
<keyword evidence="4 15" id="KW-0812">Transmembrane</keyword>
<dbReference type="InterPro" id="IPR050814">
    <property type="entry name" value="Myo-inositol_Transporter"/>
</dbReference>
<feature type="transmembrane region" description="Helical" evidence="15">
    <location>
        <begin position="289"/>
        <end position="310"/>
    </location>
</feature>
<feature type="transmembrane region" description="Helical" evidence="15">
    <location>
        <begin position="161"/>
        <end position="185"/>
    </location>
</feature>
<evidence type="ECO:0000256" key="6">
    <source>
        <dbReference type="ARBA" id="ARBA00023136"/>
    </source>
</evidence>
<evidence type="ECO:0000256" key="14">
    <source>
        <dbReference type="SAM" id="MobiDB-lite"/>
    </source>
</evidence>
<dbReference type="GO" id="GO:0016324">
    <property type="term" value="C:apical plasma membrane"/>
    <property type="evidence" value="ECO:0007669"/>
    <property type="project" value="TreeGrafter"/>
</dbReference>
<comment type="catalytic activity">
    <reaction evidence="7">
        <text>D-galactose(in) = D-galactose(out)</text>
        <dbReference type="Rhea" id="RHEA:34915"/>
        <dbReference type="ChEBI" id="CHEBI:4139"/>
    </reaction>
    <physiologicalReaction direction="right-to-left" evidence="7">
        <dbReference type="Rhea" id="RHEA:34917"/>
    </physiologicalReaction>
</comment>
<dbReference type="PROSITE" id="PS50850">
    <property type="entry name" value="MFS"/>
    <property type="match status" value="1"/>
</dbReference>
<sequence length="386" mass="42326">MPKAARPQTFSFCCNNRKGMDRAGQLWRVSVGLALVPGALQLLGFAFLPESPRWLCGNGKQEEAREVLSTLRQSAGDVEHEIEAVSREIEAVQAARRKLGLPPSARVALSSSTDDASGRGASADDDEAPDDSTSSWAEQKVRQVSLLDLAVYWRHPPVRRAMILGVMLMAMNQFSGINTVMYYSVEMMKMAGFSSERAVLIACLCDFAQMAGVCYSLVRMDVDGRRHLALQSTVLVAPTLLMLSISFWAGSGWLAFLGLMLYLPAFGSGLSGVPWTVNSEIYPIDVRSLAVTQATALNWFFNSIVSFTFVSLSSSIGTGNTFLIYFVCSVLGGAWIYKHMPETMGLGLEEAGHLFDTDAAGRPLWHPRSLRELLTQRSYEKVQTKA</sequence>
<evidence type="ECO:0000256" key="4">
    <source>
        <dbReference type="ARBA" id="ARBA00022692"/>
    </source>
</evidence>
<dbReference type="PANTHER" id="PTHR48020">
    <property type="entry name" value="PROTON MYO-INOSITOL COTRANSPORTER"/>
    <property type="match status" value="1"/>
</dbReference>
<dbReference type="AlphaFoldDB" id="A0A7R9YBQ0"/>
<dbReference type="PANTHER" id="PTHR48020:SF12">
    <property type="entry name" value="PROTON MYO-INOSITOL COTRANSPORTER"/>
    <property type="match status" value="1"/>
</dbReference>
<protein>
    <recommendedName>
        <fullName evidence="13">Hexose transporter 1</fullName>
    </recommendedName>
</protein>
<organism evidence="17">
    <name type="scientific">Pinguiococcus pyrenoidosus</name>
    <dbReference type="NCBI Taxonomy" id="172671"/>
    <lineage>
        <taxon>Eukaryota</taxon>
        <taxon>Sar</taxon>
        <taxon>Stramenopiles</taxon>
        <taxon>Ochrophyta</taxon>
        <taxon>Pinguiophyceae</taxon>
        <taxon>Pinguiochrysidales</taxon>
        <taxon>Pinguiochrysidaceae</taxon>
        <taxon>Pinguiococcus</taxon>
    </lineage>
</organism>
<name>A0A7R9YBQ0_9STRA</name>
<evidence type="ECO:0000256" key="12">
    <source>
        <dbReference type="ARBA" id="ARBA00044710"/>
    </source>
</evidence>
<comment type="catalytic activity">
    <reaction evidence="8">
        <text>D-glucose(out) = D-glucose(in)</text>
        <dbReference type="Rhea" id="RHEA:60376"/>
        <dbReference type="ChEBI" id="CHEBI:4167"/>
    </reaction>
    <physiologicalReaction direction="left-to-right" evidence="8">
        <dbReference type="Rhea" id="RHEA:60377"/>
    </physiologicalReaction>
</comment>
<dbReference type="InterPro" id="IPR003663">
    <property type="entry name" value="Sugar/inositol_transpt"/>
</dbReference>
<keyword evidence="5 15" id="KW-1133">Transmembrane helix</keyword>